<evidence type="ECO:0000256" key="2">
    <source>
        <dbReference type="SAM" id="SignalP"/>
    </source>
</evidence>
<feature type="region of interest" description="Disordered" evidence="1">
    <location>
        <begin position="230"/>
        <end position="281"/>
    </location>
</feature>
<feature type="chain" id="PRO_5030504155" evidence="2">
    <location>
        <begin position="39"/>
        <end position="486"/>
    </location>
</feature>
<protein>
    <submittedName>
        <fullName evidence="3">Uncharacterized protein</fullName>
    </submittedName>
</protein>
<sequence length="486" mass="52201">MKMKMTIAPNKRGGCSFSSLVLIAGFISLPLDLCVVHAGGSINDNNRNIRDDNVIGRVVKEEFSSRSSTIVKDVVDAVQSSNSSQVDELLDQYEKAANLGIIENGNSNDEDTSTDPISALIVESIQAAVAALGDVDSDRTIIIENEIMGNTFTHTITDGLQFSPEIAVTNDMHGSLHDNNNAVSDTGDVRRQNGVADFTNALTENNNAYSEKGNVIRQNGIVGSPHDETHRVIKEAEDETDTTESKSTVTEGEEPGKRKKNENDFNTVDEENHTKNNDNIDDIPKGAIIIRNKVINNKVMRTKQKGLIVTPRIGVTNDMSDSLHDNNNAISNSGNVARQNGVADFTGALHNNNGAFSTEGDVLRQNGVIGQDASELSGDVIHELLQSLGNLETLGADTTQMIAGVIKLGVADEGQLLKDLLGGLPGVEGVVEGGVDVPSSSLEGNVRHLRTRRSSSKEATTNMFQNAFDRFVTVLFGDESAMDESL</sequence>
<name>A0A7S1YTY0_9STRA</name>
<evidence type="ECO:0000256" key="1">
    <source>
        <dbReference type="SAM" id="MobiDB-lite"/>
    </source>
</evidence>
<dbReference type="EMBL" id="HBGN01008024">
    <property type="protein sequence ID" value="CAD9318925.1"/>
    <property type="molecule type" value="Transcribed_RNA"/>
</dbReference>
<feature type="signal peptide" evidence="2">
    <location>
        <begin position="1"/>
        <end position="38"/>
    </location>
</feature>
<feature type="compositionally biased region" description="Basic and acidic residues" evidence="1">
    <location>
        <begin position="270"/>
        <end position="281"/>
    </location>
</feature>
<keyword evidence="2" id="KW-0732">Signal</keyword>
<accession>A0A7S1YTY0</accession>
<organism evidence="3">
    <name type="scientific">Ditylum brightwellii</name>
    <dbReference type="NCBI Taxonomy" id="49249"/>
    <lineage>
        <taxon>Eukaryota</taxon>
        <taxon>Sar</taxon>
        <taxon>Stramenopiles</taxon>
        <taxon>Ochrophyta</taxon>
        <taxon>Bacillariophyta</taxon>
        <taxon>Mediophyceae</taxon>
        <taxon>Lithodesmiophycidae</taxon>
        <taxon>Lithodesmiales</taxon>
        <taxon>Lithodesmiaceae</taxon>
        <taxon>Ditylum</taxon>
    </lineage>
</organism>
<dbReference type="AlphaFoldDB" id="A0A7S1YTY0"/>
<gene>
    <name evidence="3" type="ORF">DBRI1063_LOCUS5127</name>
</gene>
<reference evidence="3" key="1">
    <citation type="submission" date="2021-01" db="EMBL/GenBank/DDBJ databases">
        <authorList>
            <person name="Corre E."/>
            <person name="Pelletier E."/>
            <person name="Niang G."/>
            <person name="Scheremetjew M."/>
            <person name="Finn R."/>
            <person name="Kale V."/>
            <person name="Holt S."/>
            <person name="Cochrane G."/>
            <person name="Meng A."/>
            <person name="Brown T."/>
            <person name="Cohen L."/>
        </authorList>
    </citation>
    <scope>NUCLEOTIDE SEQUENCE</scope>
    <source>
        <strain evidence="3">Pop2</strain>
    </source>
</reference>
<evidence type="ECO:0000313" key="3">
    <source>
        <dbReference type="EMBL" id="CAD9318925.1"/>
    </source>
</evidence>
<proteinExistence type="predicted"/>